<name>F8PHB9_SERL3</name>
<dbReference type="HOGENOM" id="CLU_035918_5_0_1"/>
<feature type="non-terminal residue" evidence="1">
    <location>
        <position position="1"/>
    </location>
</feature>
<organism evidence="2">
    <name type="scientific">Serpula lacrymans var. lacrymans (strain S7.3)</name>
    <name type="common">Dry rot fungus</name>
    <dbReference type="NCBI Taxonomy" id="936435"/>
    <lineage>
        <taxon>Eukaryota</taxon>
        <taxon>Fungi</taxon>
        <taxon>Dikarya</taxon>
        <taxon>Basidiomycota</taxon>
        <taxon>Agaricomycotina</taxon>
        <taxon>Agaricomycetes</taxon>
        <taxon>Agaricomycetidae</taxon>
        <taxon>Boletales</taxon>
        <taxon>Coniophorineae</taxon>
        <taxon>Serpulaceae</taxon>
        <taxon>Serpula</taxon>
    </lineage>
</organism>
<dbReference type="EMBL" id="GL945474">
    <property type="protein sequence ID" value="EGO04965.1"/>
    <property type="molecule type" value="Genomic_DNA"/>
</dbReference>
<dbReference type="OrthoDB" id="2662502at2759"/>
<reference evidence="2" key="1">
    <citation type="journal article" date="2011" name="Science">
        <title>The plant cell wall-decomposing machinery underlies the functional diversity of forest fungi.</title>
        <authorList>
            <person name="Eastwood D.C."/>
            <person name="Floudas D."/>
            <person name="Binder M."/>
            <person name="Majcherczyk A."/>
            <person name="Schneider P."/>
            <person name="Aerts A."/>
            <person name="Asiegbu F.O."/>
            <person name="Baker S.E."/>
            <person name="Barry K."/>
            <person name="Bendiksby M."/>
            <person name="Blumentritt M."/>
            <person name="Coutinho P.M."/>
            <person name="Cullen D."/>
            <person name="de Vries R.P."/>
            <person name="Gathman A."/>
            <person name="Goodell B."/>
            <person name="Henrissat B."/>
            <person name="Ihrmark K."/>
            <person name="Kauserud H."/>
            <person name="Kohler A."/>
            <person name="LaButti K."/>
            <person name="Lapidus A."/>
            <person name="Lavin J.L."/>
            <person name="Lee Y.-H."/>
            <person name="Lindquist E."/>
            <person name="Lilly W."/>
            <person name="Lucas S."/>
            <person name="Morin E."/>
            <person name="Murat C."/>
            <person name="Oguiza J.A."/>
            <person name="Park J."/>
            <person name="Pisabarro A.G."/>
            <person name="Riley R."/>
            <person name="Rosling A."/>
            <person name="Salamov A."/>
            <person name="Schmidt O."/>
            <person name="Schmutz J."/>
            <person name="Skrede I."/>
            <person name="Stenlid J."/>
            <person name="Wiebenga A."/>
            <person name="Xie X."/>
            <person name="Kuees U."/>
            <person name="Hibbett D.S."/>
            <person name="Hoffmeister D."/>
            <person name="Hoegberg N."/>
            <person name="Martin F."/>
            <person name="Grigoriev I.V."/>
            <person name="Watkinson S.C."/>
        </authorList>
    </citation>
    <scope>NUCLEOTIDE SEQUENCE [LARGE SCALE GENOMIC DNA]</scope>
    <source>
        <strain evidence="2">strain S7.3</strain>
    </source>
</reference>
<proteinExistence type="predicted"/>
<gene>
    <name evidence="1" type="ORF">SERLA73DRAFT_44102</name>
</gene>
<keyword evidence="2" id="KW-1185">Reference proteome</keyword>
<accession>F8PHB9</accession>
<evidence type="ECO:0000313" key="2">
    <source>
        <dbReference type="Proteomes" id="UP000008063"/>
    </source>
</evidence>
<protein>
    <submittedName>
        <fullName evidence="1">Uncharacterized protein</fullName>
    </submittedName>
</protein>
<dbReference type="Proteomes" id="UP000008063">
    <property type="component" value="Unassembled WGS sequence"/>
</dbReference>
<dbReference type="InParanoid" id="F8PHB9"/>
<dbReference type="AlphaFoldDB" id="F8PHB9"/>
<dbReference type="InterPro" id="IPR046521">
    <property type="entry name" value="DUF6698"/>
</dbReference>
<evidence type="ECO:0000313" key="1">
    <source>
        <dbReference type="EMBL" id="EGO04965.1"/>
    </source>
</evidence>
<dbReference type="Pfam" id="PF20414">
    <property type="entry name" value="DUF6698"/>
    <property type="match status" value="1"/>
</dbReference>
<sequence>LRKGANNARGDNASNLKYALVSWLIGMYHPLEQPLNTSTKDNRGFENRTTGSLLCPIDYDWSDNNVRECHRDFLVTADSWPTFLYESPSEYNQEDPDCGLFQSSLLLKTFKLIFTSPSSAQEDNRLASVPWDRPHHGEKSTRCHVAALLGMKSVTSRAIAYTAMMGQLHFALLSVSSWRRFDGDFDLLGFYSNVLDWFEGPGNVTHQKHVKELLLWWDG</sequence>